<accession>A0A1X6PDR6</accession>
<organism evidence="2 3">
    <name type="scientific">Porphyra umbilicalis</name>
    <name type="common">Purple laver</name>
    <name type="synonym">Red alga</name>
    <dbReference type="NCBI Taxonomy" id="2786"/>
    <lineage>
        <taxon>Eukaryota</taxon>
        <taxon>Rhodophyta</taxon>
        <taxon>Bangiophyceae</taxon>
        <taxon>Bangiales</taxon>
        <taxon>Bangiaceae</taxon>
        <taxon>Porphyra</taxon>
    </lineage>
</organism>
<feature type="compositionally biased region" description="Acidic residues" evidence="1">
    <location>
        <begin position="772"/>
        <end position="782"/>
    </location>
</feature>
<feature type="region of interest" description="Disordered" evidence="1">
    <location>
        <begin position="747"/>
        <end position="790"/>
    </location>
</feature>
<feature type="region of interest" description="Disordered" evidence="1">
    <location>
        <begin position="195"/>
        <end position="247"/>
    </location>
</feature>
<evidence type="ECO:0000313" key="3">
    <source>
        <dbReference type="Proteomes" id="UP000218209"/>
    </source>
</evidence>
<feature type="region of interest" description="Disordered" evidence="1">
    <location>
        <begin position="1"/>
        <end position="24"/>
    </location>
</feature>
<dbReference type="EMBL" id="KV918800">
    <property type="protein sequence ID" value="OSX78994.1"/>
    <property type="molecule type" value="Genomic_DNA"/>
</dbReference>
<evidence type="ECO:0000313" key="2">
    <source>
        <dbReference type="EMBL" id="OSX78994.1"/>
    </source>
</evidence>
<dbReference type="Proteomes" id="UP000218209">
    <property type="component" value="Unassembled WGS sequence"/>
</dbReference>
<proteinExistence type="predicted"/>
<feature type="compositionally biased region" description="Polar residues" evidence="1">
    <location>
        <begin position="217"/>
        <end position="234"/>
    </location>
</feature>
<feature type="region of interest" description="Disordered" evidence="1">
    <location>
        <begin position="138"/>
        <end position="171"/>
    </location>
</feature>
<gene>
    <name evidence="2" type="ORF">BU14_0093s0037</name>
</gene>
<protein>
    <submittedName>
        <fullName evidence="2">Uncharacterized protein</fullName>
    </submittedName>
</protein>
<feature type="compositionally biased region" description="Acidic residues" evidence="1">
    <location>
        <begin position="630"/>
        <end position="641"/>
    </location>
</feature>
<sequence length="808" mass="84671">MRTPPNRGSVTGPSGLSTPPPRLLRYSAGRFRSPRSLAGARWAPLHARTTRAEPLSNAAVIDVDAVAATGVVDVGQHERAKVAAPAAVAADRAASEEVELVGVWVAPPPAAWVSAAPHAVAAPVGGGGAHSLGAADVARAAHPPPSRSGNGRRGVVHFSSQLGSSSGAPPATRVGVAALPRSVATLPPVAPQAAPPLLPSGFGDEEIQPSAADATPLPSTLVRSTPPRSLSPVPSSGKRRRLDARRAEGTETVTLEVLAALLKSGLASVRSESTRLRGELTIVKSQSASMLRRMDTMASDADADGGGLRNVLERLTSVERILADLQDRVTSENTDKNGQPAVENNKTVDMINAIKDAFQDALKADARSAENAADVYRTTAQINERLLEVGAGVMGAGVTTREAAHRPQEKIMLPVRKPMKGSALVVAYQYIKRAASHFNRSITTASVSTWVKCMHALKSIGTWSSPAASSTRRQLNLSPAEALNELRDDAFVRNSYGRIAFLDALTAVIEEVGGTETIVVWTGPNQAARVIRCVYAQAVNFLFRVRNYLRNRAGLPPLVQSTGAMNEGLRNLFVRELSLLNDIFPKDGDIHDGLQLADGASASRHVVVTNGRHVGVNSIAALAGNADGYEAQDQDEHDDADNNGGTIPQAASRDAVNEVVHTGALGCPACPPTGEVCGAFGANGGHVLPGAPVPPVRGARPCGLWRSMAHSDSELARVLLAVHQEDDEEPPMDPFAGISLAPGGRLGATASAAAAEPETRRDAASSHLPQVGEEEPNDEDLDGVSPATQEQIAQWRAYRAANRRGQAE</sequence>
<dbReference type="AlphaFoldDB" id="A0A1X6PDR6"/>
<name>A0A1X6PDR6_PORUM</name>
<reference evidence="2 3" key="1">
    <citation type="submission" date="2017-03" db="EMBL/GenBank/DDBJ databases">
        <title>WGS assembly of Porphyra umbilicalis.</title>
        <authorList>
            <person name="Brawley S.H."/>
            <person name="Blouin N.A."/>
            <person name="Ficko-Blean E."/>
            <person name="Wheeler G.L."/>
            <person name="Lohr M."/>
            <person name="Goodson H.V."/>
            <person name="Jenkins J.W."/>
            <person name="Blaby-Haas C.E."/>
            <person name="Helliwell K.E."/>
            <person name="Chan C."/>
            <person name="Marriage T."/>
            <person name="Bhattacharya D."/>
            <person name="Klein A.S."/>
            <person name="Badis Y."/>
            <person name="Brodie J."/>
            <person name="Cao Y."/>
            <person name="Collen J."/>
            <person name="Dittami S.M."/>
            <person name="Gachon C.M."/>
            <person name="Green B.R."/>
            <person name="Karpowicz S."/>
            <person name="Kim J.W."/>
            <person name="Kudahl U."/>
            <person name="Lin S."/>
            <person name="Michel G."/>
            <person name="Mittag M."/>
            <person name="Olson B.J."/>
            <person name="Pangilinan J."/>
            <person name="Peng Y."/>
            <person name="Qiu H."/>
            <person name="Shu S."/>
            <person name="Singer J.T."/>
            <person name="Smith A.G."/>
            <person name="Sprecher B.N."/>
            <person name="Wagner V."/>
            <person name="Wang W."/>
            <person name="Wang Z.-Y."/>
            <person name="Yan J."/>
            <person name="Yarish C."/>
            <person name="Zoeuner-Riek S."/>
            <person name="Zhuang Y."/>
            <person name="Zou Y."/>
            <person name="Lindquist E.A."/>
            <person name="Grimwood J."/>
            <person name="Barry K."/>
            <person name="Rokhsar D.S."/>
            <person name="Schmutz J."/>
            <person name="Stiller J.W."/>
            <person name="Grossman A.R."/>
            <person name="Prochnik S.E."/>
        </authorList>
    </citation>
    <scope>NUCLEOTIDE SEQUENCE [LARGE SCALE GENOMIC DNA]</scope>
    <source>
        <strain evidence="2">4086291</strain>
    </source>
</reference>
<feature type="compositionally biased region" description="Polar residues" evidence="1">
    <location>
        <begin position="1"/>
        <end position="17"/>
    </location>
</feature>
<keyword evidence="3" id="KW-1185">Reference proteome</keyword>
<feature type="region of interest" description="Disordered" evidence="1">
    <location>
        <begin position="630"/>
        <end position="649"/>
    </location>
</feature>
<evidence type="ECO:0000256" key="1">
    <source>
        <dbReference type="SAM" id="MobiDB-lite"/>
    </source>
</evidence>
<feature type="compositionally biased region" description="Polar residues" evidence="1">
    <location>
        <begin position="158"/>
        <end position="167"/>
    </location>
</feature>